<dbReference type="AlphaFoldDB" id="A0A8X6KL48"/>
<protein>
    <submittedName>
        <fullName evidence="1">Uncharacterized protein</fullName>
    </submittedName>
</protein>
<evidence type="ECO:0000313" key="1">
    <source>
        <dbReference type="EMBL" id="GFQ77359.1"/>
    </source>
</evidence>
<dbReference type="EMBL" id="BMAO01011873">
    <property type="protein sequence ID" value="GFQ77359.1"/>
    <property type="molecule type" value="Genomic_DNA"/>
</dbReference>
<sequence>MTYTNPKLSVVTDNISDHANRDVIFYSESRHRIIVTNFSIRENVSVFGKIPVIDGILKKQIIILLPRFEIPIQASLRELCRREKLTPYLKISERNHY</sequence>
<keyword evidence="2" id="KW-1185">Reference proteome</keyword>
<proteinExistence type="predicted"/>
<accession>A0A8X6KL48</accession>
<reference evidence="1" key="1">
    <citation type="submission" date="2020-07" db="EMBL/GenBank/DDBJ databases">
        <title>Multicomponent nature underlies the extraordinary mechanical properties of spider dragline silk.</title>
        <authorList>
            <person name="Kono N."/>
            <person name="Nakamura H."/>
            <person name="Mori M."/>
            <person name="Yoshida Y."/>
            <person name="Ohtoshi R."/>
            <person name="Malay A.D."/>
            <person name="Moran D.A.P."/>
            <person name="Tomita M."/>
            <person name="Numata K."/>
            <person name="Arakawa K."/>
        </authorList>
    </citation>
    <scope>NUCLEOTIDE SEQUENCE</scope>
</reference>
<evidence type="ECO:0000313" key="2">
    <source>
        <dbReference type="Proteomes" id="UP000887116"/>
    </source>
</evidence>
<name>A0A8X6KL48_TRICU</name>
<comment type="caution">
    <text evidence="1">The sequence shown here is derived from an EMBL/GenBank/DDBJ whole genome shotgun (WGS) entry which is preliminary data.</text>
</comment>
<dbReference type="Proteomes" id="UP000887116">
    <property type="component" value="Unassembled WGS sequence"/>
</dbReference>
<gene>
    <name evidence="1" type="ORF">TNCT_729051</name>
</gene>
<organism evidence="1 2">
    <name type="scientific">Trichonephila clavata</name>
    <name type="common">Joro spider</name>
    <name type="synonym">Nephila clavata</name>
    <dbReference type="NCBI Taxonomy" id="2740835"/>
    <lineage>
        <taxon>Eukaryota</taxon>
        <taxon>Metazoa</taxon>
        <taxon>Ecdysozoa</taxon>
        <taxon>Arthropoda</taxon>
        <taxon>Chelicerata</taxon>
        <taxon>Arachnida</taxon>
        <taxon>Araneae</taxon>
        <taxon>Araneomorphae</taxon>
        <taxon>Entelegynae</taxon>
        <taxon>Araneoidea</taxon>
        <taxon>Nephilidae</taxon>
        <taxon>Trichonephila</taxon>
    </lineage>
</organism>